<keyword evidence="2" id="KW-1185">Reference proteome</keyword>
<dbReference type="PANTHER" id="PTHR13618:SF1">
    <property type="entry name" value="PROTEIN ROGDI HOMOLOG"/>
    <property type="match status" value="1"/>
</dbReference>
<keyword evidence="1" id="KW-0689">Ribosomal protein</keyword>
<dbReference type="GeneID" id="63714730"/>
<dbReference type="GO" id="GO:0043291">
    <property type="term" value="C:RAVE complex"/>
    <property type="evidence" value="ECO:0007669"/>
    <property type="project" value="TreeGrafter"/>
</dbReference>
<protein>
    <submittedName>
        <fullName evidence="1">37S ribosomal protein rsm22</fullName>
    </submittedName>
</protein>
<sequence length="318" mass="34763">MSVDIWPPISAEELKVKEAESLKRELAWITAETIDVCHELKHGLEDCYALLAPIDPGSTLVMSTHRNERVKGTLTRVGTRIVKGTLNLQFRTLPSQVISIAPEAPIHIHALDELHTHLTQSLDLLALTIARPASFDNDALALASTLALLADSLAEAAALLKGPPLAYPDNSWLASSCPAHHFVPPLPSSVSFHVTLQESNVVLYLRALEPTDAPQHFGTKLGLAIGTVRRLEHDEMDLIFPYRPRGDGSAESRMGSARHSPQPPALGDVEQVFVREKIRIESADPSLISVYSKLGFLSHMLDQARRNLAAVMGVELED</sequence>
<dbReference type="Pfam" id="PF10259">
    <property type="entry name" value="Rogdi_lz"/>
    <property type="match status" value="1"/>
</dbReference>
<accession>A0A151GV12</accession>
<dbReference type="AlphaFoldDB" id="A0A151GV12"/>
<dbReference type="STRING" id="98403.A0A151GV12"/>
<gene>
    <name evidence="1" type="ORF">DCS_02087</name>
</gene>
<dbReference type="RefSeq" id="XP_040660299.1">
    <property type="nucleotide sequence ID" value="XM_040799416.1"/>
</dbReference>
<evidence type="ECO:0000313" key="2">
    <source>
        <dbReference type="Proteomes" id="UP000076580"/>
    </source>
</evidence>
<dbReference type="PANTHER" id="PTHR13618">
    <property type="entry name" value="LEUCINE ZIPPER CONTAINING TRANSCRIPTION FACTOR LZF1"/>
    <property type="match status" value="1"/>
</dbReference>
<keyword evidence="1" id="KW-0687">Ribonucleoprotein</keyword>
<dbReference type="Proteomes" id="UP000076580">
    <property type="component" value="Chromosome 01"/>
</dbReference>
<dbReference type="OrthoDB" id="66510at2759"/>
<dbReference type="InterPro" id="IPR028241">
    <property type="entry name" value="RAVE2/Rogdi"/>
</dbReference>
<dbReference type="InParanoid" id="A0A151GV12"/>
<proteinExistence type="predicted"/>
<dbReference type="EMBL" id="LAYC01000001">
    <property type="protein sequence ID" value="KYK60947.1"/>
    <property type="molecule type" value="Genomic_DNA"/>
</dbReference>
<comment type="caution">
    <text evidence="1">The sequence shown here is derived from an EMBL/GenBank/DDBJ whole genome shotgun (WGS) entry which is preliminary data.</text>
</comment>
<organism evidence="1 2">
    <name type="scientific">Drechmeria coniospora</name>
    <name type="common">Nematophagous fungus</name>
    <name type="synonym">Meria coniospora</name>
    <dbReference type="NCBI Taxonomy" id="98403"/>
    <lineage>
        <taxon>Eukaryota</taxon>
        <taxon>Fungi</taxon>
        <taxon>Dikarya</taxon>
        <taxon>Ascomycota</taxon>
        <taxon>Pezizomycotina</taxon>
        <taxon>Sordariomycetes</taxon>
        <taxon>Hypocreomycetidae</taxon>
        <taxon>Hypocreales</taxon>
        <taxon>Ophiocordycipitaceae</taxon>
        <taxon>Drechmeria</taxon>
    </lineage>
</organism>
<name>A0A151GV12_DRECN</name>
<reference evidence="1 2" key="1">
    <citation type="journal article" date="2016" name="Sci. Rep.">
        <title>Insights into Adaptations to a Near-Obligate Nematode Endoparasitic Lifestyle from the Finished Genome of Drechmeria coniospora.</title>
        <authorList>
            <person name="Zhang L."/>
            <person name="Zhou Z."/>
            <person name="Guo Q."/>
            <person name="Fokkens L."/>
            <person name="Miskei M."/>
            <person name="Pocsi I."/>
            <person name="Zhang W."/>
            <person name="Chen M."/>
            <person name="Wang L."/>
            <person name="Sun Y."/>
            <person name="Donzelli B.G."/>
            <person name="Gibson D.M."/>
            <person name="Nelson D.R."/>
            <person name="Luo J.G."/>
            <person name="Rep M."/>
            <person name="Liu H."/>
            <person name="Yang S."/>
            <person name="Wang J."/>
            <person name="Krasnoff S.B."/>
            <person name="Xu Y."/>
            <person name="Molnar I."/>
            <person name="Lin M."/>
        </authorList>
    </citation>
    <scope>NUCLEOTIDE SEQUENCE [LARGE SCALE GENOMIC DNA]</scope>
    <source>
        <strain evidence="1 2">ARSEF 6962</strain>
    </source>
</reference>
<dbReference type="GO" id="GO:0005840">
    <property type="term" value="C:ribosome"/>
    <property type="evidence" value="ECO:0007669"/>
    <property type="project" value="UniProtKB-KW"/>
</dbReference>
<evidence type="ECO:0000313" key="1">
    <source>
        <dbReference type="EMBL" id="KYK60947.1"/>
    </source>
</evidence>